<dbReference type="Proteomes" id="UP001279734">
    <property type="component" value="Unassembled WGS sequence"/>
</dbReference>
<comment type="caution">
    <text evidence="1">The sequence shown here is derived from an EMBL/GenBank/DDBJ whole genome shotgun (WGS) entry which is preliminary data.</text>
</comment>
<dbReference type="EMBL" id="BSYO01000030">
    <property type="protein sequence ID" value="GMH26157.1"/>
    <property type="molecule type" value="Genomic_DNA"/>
</dbReference>
<reference evidence="1" key="1">
    <citation type="submission" date="2023-05" db="EMBL/GenBank/DDBJ databases">
        <title>Nepenthes gracilis genome sequencing.</title>
        <authorList>
            <person name="Fukushima K."/>
        </authorList>
    </citation>
    <scope>NUCLEOTIDE SEQUENCE</scope>
    <source>
        <strain evidence="1">SING2019-196</strain>
    </source>
</reference>
<dbReference type="AlphaFoldDB" id="A0AAD3Y1Q7"/>
<proteinExistence type="predicted"/>
<gene>
    <name evidence="1" type="ORF">Nepgr_028000</name>
</gene>
<evidence type="ECO:0000313" key="2">
    <source>
        <dbReference type="Proteomes" id="UP001279734"/>
    </source>
</evidence>
<sequence length="95" mass="10394">MLVPNDADGMKDNLDICSMIPNIPSIRSSTILCACNPSNVATNSAEYSHSYQSFLAKIVVGGAIQMKFSRKDKLQQRGKEIGLTLLVKKGREAHQ</sequence>
<evidence type="ECO:0000313" key="1">
    <source>
        <dbReference type="EMBL" id="GMH26157.1"/>
    </source>
</evidence>
<name>A0AAD3Y1Q7_NEPGR</name>
<accession>A0AAD3Y1Q7</accession>
<organism evidence="1 2">
    <name type="scientific">Nepenthes gracilis</name>
    <name type="common">Slender pitcher plant</name>
    <dbReference type="NCBI Taxonomy" id="150966"/>
    <lineage>
        <taxon>Eukaryota</taxon>
        <taxon>Viridiplantae</taxon>
        <taxon>Streptophyta</taxon>
        <taxon>Embryophyta</taxon>
        <taxon>Tracheophyta</taxon>
        <taxon>Spermatophyta</taxon>
        <taxon>Magnoliopsida</taxon>
        <taxon>eudicotyledons</taxon>
        <taxon>Gunneridae</taxon>
        <taxon>Pentapetalae</taxon>
        <taxon>Caryophyllales</taxon>
        <taxon>Nepenthaceae</taxon>
        <taxon>Nepenthes</taxon>
    </lineage>
</organism>
<protein>
    <submittedName>
        <fullName evidence="1">Uncharacterized protein</fullName>
    </submittedName>
</protein>
<keyword evidence="2" id="KW-1185">Reference proteome</keyword>